<feature type="region of interest" description="Disordered" evidence="4">
    <location>
        <begin position="222"/>
        <end position="288"/>
    </location>
</feature>
<evidence type="ECO:0000313" key="6">
    <source>
        <dbReference type="Proteomes" id="UP001596065"/>
    </source>
</evidence>
<evidence type="ECO:0000256" key="4">
    <source>
        <dbReference type="SAM" id="MobiDB-lite"/>
    </source>
</evidence>
<name>A0ABW0WVQ3_STRNO</name>
<dbReference type="SUPFAM" id="SSF51735">
    <property type="entry name" value="NAD(P)-binding Rossmann-fold domains"/>
    <property type="match status" value="1"/>
</dbReference>
<gene>
    <name evidence="5" type="ORF">ACFP3J_36660</name>
</gene>
<accession>A0ABW0WVQ3</accession>
<keyword evidence="6" id="KW-1185">Reference proteome</keyword>
<dbReference type="Gene3D" id="3.40.50.720">
    <property type="entry name" value="NAD(P)-binding Rossmann-like Domain"/>
    <property type="match status" value="1"/>
</dbReference>
<dbReference type="PRINTS" id="PR00080">
    <property type="entry name" value="SDRFAMILY"/>
</dbReference>
<sequence length="288" mass="30148">MIADTRDDEPPQPLAAAFPGRLRTVSVDITETGTLRSVLDDAITGFGRLDVVVNNAGYALAGPFGELDDAELRAQFEVNSFSAAHVLRAALPHLRAAKAGRVPQISSLAGQIGAPGMSAYTAGKRAFEGLSVSLATELTPLGIRTTIVEPGAARTDFRADWASRLPGSAALPDYLPAHEALPRSVGAVGGQAGDPARMAQTLVVLADMLSPPLRLPLGSDAVTGIAERPQRPTRRTTPIRDAERFHRPHKGDLTCPSTAPPAVSPSSPAAARAWAWPSPLPSPATERT</sequence>
<dbReference type="InterPro" id="IPR036291">
    <property type="entry name" value="NAD(P)-bd_dom_sf"/>
</dbReference>
<feature type="compositionally biased region" description="Low complexity" evidence="4">
    <location>
        <begin position="264"/>
        <end position="277"/>
    </location>
</feature>
<keyword evidence="2" id="KW-0560">Oxidoreductase</keyword>
<protein>
    <submittedName>
        <fullName evidence="5">SDR family NAD(P)-dependent oxidoreductase</fullName>
    </submittedName>
</protein>
<proteinExistence type="inferred from homology"/>
<evidence type="ECO:0000313" key="5">
    <source>
        <dbReference type="EMBL" id="MFC5660974.1"/>
    </source>
</evidence>
<dbReference type="PANTHER" id="PTHR43976">
    <property type="entry name" value="SHORT CHAIN DEHYDROGENASE"/>
    <property type="match status" value="1"/>
</dbReference>
<dbReference type="RefSeq" id="WP_344347074.1">
    <property type="nucleotide sequence ID" value="NZ_BAAASM010000008.1"/>
</dbReference>
<dbReference type="InterPro" id="IPR051911">
    <property type="entry name" value="SDR_oxidoreductase"/>
</dbReference>
<reference evidence="6" key="1">
    <citation type="journal article" date="2019" name="Int. J. Syst. Evol. Microbiol.">
        <title>The Global Catalogue of Microorganisms (GCM) 10K type strain sequencing project: providing services to taxonomists for standard genome sequencing and annotation.</title>
        <authorList>
            <consortium name="The Broad Institute Genomics Platform"/>
            <consortium name="The Broad Institute Genome Sequencing Center for Infectious Disease"/>
            <person name="Wu L."/>
            <person name="Ma J."/>
        </authorList>
    </citation>
    <scope>NUCLEOTIDE SEQUENCE [LARGE SCALE GENOMIC DNA]</scope>
    <source>
        <strain evidence="6">KCTC 5701</strain>
    </source>
</reference>
<dbReference type="PRINTS" id="PR00081">
    <property type="entry name" value="GDHRDH"/>
</dbReference>
<dbReference type="InterPro" id="IPR002347">
    <property type="entry name" value="SDR_fam"/>
</dbReference>
<evidence type="ECO:0000256" key="3">
    <source>
        <dbReference type="RuleBase" id="RU000363"/>
    </source>
</evidence>
<evidence type="ECO:0000256" key="1">
    <source>
        <dbReference type="ARBA" id="ARBA00006484"/>
    </source>
</evidence>
<dbReference type="Pfam" id="PF00106">
    <property type="entry name" value="adh_short"/>
    <property type="match status" value="1"/>
</dbReference>
<organism evidence="5 6">
    <name type="scientific">Streptomyces nogalater</name>
    <dbReference type="NCBI Taxonomy" id="38314"/>
    <lineage>
        <taxon>Bacteria</taxon>
        <taxon>Bacillati</taxon>
        <taxon>Actinomycetota</taxon>
        <taxon>Actinomycetes</taxon>
        <taxon>Kitasatosporales</taxon>
        <taxon>Streptomycetaceae</taxon>
        <taxon>Streptomyces</taxon>
    </lineage>
</organism>
<comment type="caution">
    <text evidence="5">The sequence shown here is derived from an EMBL/GenBank/DDBJ whole genome shotgun (WGS) entry which is preliminary data.</text>
</comment>
<comment type="similarity">
    <text evidence="1 3">Belongs to the short-chain dehydrogenases/reductases (SDR) family.</text>
</comment>
<dbReference type="Proteomes" id="UP001596065">
    <property type="component" value="Unassembled WGS sequence"/>
</dbReference>
<evidence type="ECO:0000256" key="2">
    <source>
        <dbReference type="ARBA" id="ARBA00023002"/>
    </source>
</evidence>
<dbReference type="PANTHER" id="PTHR43976:SF16">
    <property type="entry name" value="SHORT-CHAIN DEHYDROGENASE_REDUCTASE FAMILY PROTEIN"/>
    <property type="match status" value="1"/>
</dbReference>
<dbReference type="EMBL" id="JBHSOE010000128">
    <property type="protein sequence ID" value="MFC5660974.1"/>
    <property type="molecule type" value="Genomic_DNA"/>
</dbReference>